<keyword evidence="4" id="KW-0336">GPI-anchor</keyword>
<dbReference type="AlphaFoldDB" id="A0A8X7VQH1"/>
<dbReference type="PANTHER" id="PTHR32382">
    <property type="entry name" value="FASCICLIN-LIKE ARABINOGALACTAN PROTEIN"/>
    <property type="match status" value="1"/>
</dbReference>
<dbReference type="SUPFAM" id="SSF82153">
    <property type="entry name" value="FAS1 domain"/>
    <property type="match status" value="1"/>
</dbReference>
<evidence type="ECO:0000256" key="2">
    <source>
        <dbReference type="ARBA" id="ARBA00007843"/>
    </source>
</evidence>
<evidence type="ECO:0000256" key="1">
    <source>
        <dbReference type="ARBA" id="ARBA00004609"/>
    </source>
</evidence>
<comment type="caution">
    <text evidence="14">The sequence shown here is derived from an EMBL/GenBank/DDBJ whole genome shotgun (WGS) entry which is preliminary data.</text>
</comment>
<gene>
    <name evidence="14" type="ORF">Bca52824_018713</name>
</gene>
<comment type="subcellular location">
    <subcellularLocation>
        <location evidence="1">Cell membrane</location>
        <topology evidence="1">Lipid-anchor</topology>
        <topology evidence="1">GPI-anchor</topology>
    </subcellularLocation>
</comment>
<keyword evidence="7" id="KW-0472">Membrane</keyword>
<feature type="signal peptide" evidence="12">
    <location>
        <begin position="1"/>
        <end position="26"/>
    </location>
</feature>
<dbReference type="PROSITE" id="PS50213">
    <property type="entry name" value="FAS1"/>
    <property type="match status" value="1"/>
</dbReference>
<evidence type="ECO:0000256" key="6">
    <source>
        <dbReference type="ARBA" id="ARBA00022974"/>
    </source>
</evidence>
<keyword evidence="6" id="KW-0654">Proteoglycan</keyword>
<dbReference type="GO" id="GO:0005886">
    <property type="term" value="C:plasma membrane"/>
    <property type="evidence" value="ECO:0007669"/>
    <property type="project" value="UniProtKB-SubCell"/>
</dbReference>
<dbReference type="InterPro" id="IPR033254">
    <property type="entry name" value="Plant_FLA"/>
</dbReference>
<accession>A0A8X7VQH1</accession>
<keyword evidence="5 12" id="KW-0732">Signal</keyword>
<feature type="region of interest" description="Disordered" evidence="11">
    <location>
        <begin position="184"/>
        <end position="244"/>
    </location>
</feature>
<evidence type="ECO:0000256" key="11">
    <source>
        <dbReference type="SAM" id="MobiDB-lite"/>
    </source>
</evidence>
<comment type="similarity">
    <text evidence="2">Belongs to the fasciclin-like AGP family.</text>
</comment>
<keyword evidence="8" id="KW-0325">Glycoprotein</keyword>
<evidence type="ECO:0000256" key="12">
    <source>
        <dbReference type="SAM" id="SignalP"/>
    </source>
</evidence>
<feature type="domain" description="FAS1" evidence="13">
    <location>
        <begin position="28"/>
        <end position="159"/>
    </location>
</feature>
<evidence type="ECO:0000256" key="10">
    <source>
        <dbReference type="ARBA" id="ARBA00024686"/>
    </source>
</evidence>
<dbReference type="InterPro" id="IPR036378">
    <property type="entry name" value="FAS1_dom_sf"/>
</dbReference>
<organism evidence="14 15">
    <name type="scientific">Brassica carinata</name>
    <name type="common">Ethiopian mustard</name>
    <name type="synonym">Abyssinian cabbage</name>
    <dbReference type="NCBI Taxonomy" id="52824"/>
    <lineage>
        <taxon>Eukaryota</taxon>
        <taxon>Viridiplantae</taxon>
        <taxon>Streptophyta</taxon>
        <taxon>Embryophyta</taxon>
        <taxon>Tracheophyta</taxon>
        <taxon>Spermatophyta</taxon>
        <taxon>Magnoliopsida</taxon>
        <taxon>eudicotyledons</taxon>
        <taxon>Gunneridae</taxon>
        <taxon>Pentapetalae</taxon>
        <taxon>rosids</taxon>
        <taxon>malvids</taxon>
        <taxon>Brassicales</taxon>
        <taxon>Brassicaceae</taxon>
        <taxon>Brassiceae</taxon>
        <taxon>Brassica</taxon>
    </lineage>
</organism>
<evidence type="ECO:0000256" key="5">
    <source>
        <dbReference type="ARBA" id="ARBA00022729"/>
    </source>
</evidence>
<feature type="compositionally biased region" description="Polar residues" evidence="11">
    <location>
        <begin position="184"/>
        <end position="193"/>
    </location>
</feature>
<evidence type="ECO:0000313" key="14">
    <source>
        <dbReference type="EMBL" id="KAG2315591.1"/>
    </source>
</evidence>
<evidence type="ECO:0000313" key="15">
    <source>
        <dbReference type="Proteomes" id="UP000886595"/>
    </source>
</evidence>
<dbReference type="GO" id="GO:0098552">
    <property type="term" value="C:side of membrane"/>
    <property type="evidence" value="ECO:0007669"/>
    <property type="project" value="UniProtKB-KW"/>
</dbReference>
<keyword evidence="9" id="KW-0449">Lipoprotein</keyword>
<dbReference type="Pfam" id="PF02469">
    <property type="entry name" value="Fasciclin"/>
    <property type="match status" value="1"/>
</dbReference>
<feature type="chain" id="PRO_5036504484" description="FAS1 domain-containing protein" evidence="12">
    <location>
        <begin position="27"/>
        <end position="271"/>
    </location>
</feature>
<comment type="function">
    <text evidence="10">May be a cell surface adhesion protein.</text>
</comment>
<evidence type="ECO:0000256" key="7">
    <source>
        <dbReference type="ARBA" id="ARBA00023136"/>
    </source>
</evidence>
<dbReference type="EMBL" id="JAAMPC010000004">
    <property type="protein sequence ID" value="KAG2315591.1"/>
    <property type="molecule type" value="Genomic_DNA"/>
</dbReference>
<proteinExistence type="inferred from homology"/>
<evidence type="ECO:0000256" key="3">
    <source>
        <dbReference type="ARBA" id="ARBA00022475"/>
    </source>
</evidence>
<evidence type="ECO:0000256" key="4">
    <source>
        <dbReference type="ARBA" id="ARBA00022622"/>
    </source>
</evidence>
<dbReference type="PANTHER" id="PTHR32382:SF6">
    <property type="entry name" value="FASCICLIN-LIKE ARABINOGALACTAN PROTEIN 14"/>
    <property type="match status" value="1"/>
</dbReference>
<protein>
    <recommendedName>
        <fullName evidence="13">FAS1 domain-containing protein</fullName>
    </recommendedName>
</protein>
<dbReference type="InterPro" id="IPR000782">
    <property type="entry name" value="FAS1_domain"/>
</dbReference>
<dbReference type="FunFam" id="2.30.180.10:FF:000015">
    <property type="entry name" value="Fasciclin-like arabinogalactan protein 3"/>
    <property type="match status" value="1"/>
</dbReference>
<name>A0A8X7VQH1_BRACI</name>
<dbReference type="OrthoDB" id="694090at2759"/>
<dbReference type="Proteomes" id="UP000886595">
    <property type="component" value="Unassembled WGS sequence"/>
</dbReference>
<sequence length="271" mass="28792">MSSSSSSSLTLFFFFFFASTFLYTSSNSFNITTILNQNKDFSTFNQLLSQTGLASTINSRQTITVLALSNDAMSSFSGQSIDDNKRSLSLHVVLDYYDVKKLKSLSKKTALLTTLFQSSGQAKGQQGFINVTVKDNGDVMFGSGVRGSGFDAQLIDSVASQPFNISVLHISSYISIMNPDNNPDTIYTSSSPLPAQPPNDDDYEFDEPPSPPSPPSSAKAHGPAAAKAAAPAPKASSSKANSTSSASAISSQLELAFAVVMSSSFLLFMTV</sequence>
<feature type="compositionally biased region" description="Low complexity" evidence="11">
    <location>
        <begin position="216"/>
        <end position="244"/>
    </location>
</feature>
<evidence type="ECO:0000259" key="13">
    <source>
        <dbReference type="PROSITE" id="PS50213"/>
    </source>
</evidence>
<keyword evidence="3" id="KW-1003">Cell membrane</keyword>
<evidence type="ECO:0000256" key="9">
    <source>
        <dbReference type="ARBA" id="ARBA00023288"/>
    </source>
</evidence>
<dbReference type="Gene3D" id="2.30.180.10">
    <property type="entry name" value="FAS1 domain"/>
    <property type="match status" value="1"/>
</dbReference>
<evidence type="ECO:0000256" key="8">
    <source>
        <dbReference type="ARBA" id="ARBA00023180"/>
    </source>
</evidence>
<keyword evidence="15" id="KW-1185">Reference proteome</keyword>
<reference evidence="14 15" key="1">
    <citation type="submission" date="2020-02" db="EMBL/GenBank/DDBJ databases">
        <authorList>
            <person name="Ma Q."/>
            <person name="Huang Y."/>
            <person name="Song X."/>
            <person name="Pei D."/>
        </authorList>
    </citation>
    <scope>NUCLEOTIDE SEQUENCE [LARGE SCALE GENOMIC DNA]</scope>
    <source>
        <strain evidence="14">Sxm20200214</strain>
        <tissue evidence="14">Leaf</tissue>
    </source>
</reference>